<accession>A0A8S5MG44</accession>
<dbReference type="EMBL" id="BK014893">
    <property type="protein sequence ID" value="DAD81039.1"/>
    <property type="molecule type" value="Genomic_DNA"/>
</dbReference>
<evidence type="ECO:0000313" key="1">
    <source>
        <dbReference type="EMBL" id="DAD81039.1"/>
    </source>
</evidence>
<protein>
    <submittedName>
        <fullName evidence="1">SprT-like family protein</fullName>
    </submittedName>
</protein>
<proteinExistence type="predicted"/>
<name>A0A8S5MG44_9CAUD</name>
<organism evidence="1">
    <name type="scientific">Siphoviridae sp. ctGFb30</name>
    <dbReference type="NCBI Taxonomy" id="2826219"/>
    <lineage>
        <taxon>Viruses</taxon>
        <taxon>Duplodnaviria</taxon>
        <taxon>Heunggongvirae</taxon>
        <taxon>Uroviricota</taxon>
        <taxon>Caudoviricetes</taxon>
    </lineage>
</organism>
<sequence>MTVNILGTEYEIIEATAAEDAMLEKCDGYCDKTVKTIVISKKAKDCDLKDFSVYQKKVMRHEIIHAFLFESGLSENFTHPEYGHDETYVDWIASQFPKMCEVFKEVGCL</sequence>
<reference evidence="1" key="1">
    <citation type="journal article" date="2021" name="Proc. Natl. Acad. Sci. U.S.A.">
        <title>A Catalog of Tens of Thousands of Viruses from Human Metagenomes Reveals Hidden Associations with Chronic Diseases.</title>
        <authorList>
            <person name="Tisza M.J."/>
            <person name="Buck C.B."/>
        </authorList>
    </citation>
    <scope>NUCLEOTIDE SEQUENCE</scope>
    <source>
        <strain evidence="1">CtGFb30</strain>
    </source>
</reference>